<dbReference type="PANTHER" id="PTHR47197:SF3">
    <property type="entry name" value="DIHYDRO-HEME D1 DEHYDROGENASE"/>
    <property type="match status" value="1"/>
</dbReference>
<dbReference type="SUPFAM" id="SSF51004">
    <property type="entry name" value="C-terminal (heme d1) domain of cytochrome cd1-nitrite reductase"/>
    <property type="match status" value="1"/>
</dbReference>
<protein>
    <submittedName>
        <fullName evidence="2">YncE family protein</fullName>
    </submittedName>
</protein>
<feature type="signal peptide" evidence="1">
    <location>
        <begin position="1"/>
        <end position="18"/>
    </location>
</feature>
<dbReference type="OrthoDB" id="2633250at2"/>
<comment type="caution">
    <text evidence="2">The sequence shown here is derived from an EMBL/GenBank/DDBJ whole genome shotgun (WGS) entry which is preliminary data.</text>
</comment>
<evidence type="ECO:0000256" key="1">
    <source>
        <dbReference type="SAM" id="SignalP"/>
    </source>
</evidence>
<sequence>MLAAACALLVGSPTGAGAAPVGGPAGDIYIPEVDSDNVAVMDAATSTMKQQIPIKTDLGPSRPAVTAKSPDGSKIYVDNFGAITPSISIIDRRANTTKNMRVESIPLGIFTSGDGKEIFIPEVGFVVEVLDIATEKIVRKLRFLDVPTGAISGPDGVMYVTFGTGLIGGYDPKTGAQVRPKIWSGGLAPFWFSITKDGSKMYTDAINSIGVIDMKSWTLTKTIATWPDNVGRLSNPGAFTSEISPDGSKLYVALFGGTGVMVFDTKTDRYLHSIPTQGYVIGMTFSGDGSRGYISDSGPSSNGIPGPPGEYTTFFNMVTVGVFSPGQMITFDTADDHVVTTTPTGLAPGVPVWVPDL</sequence>
<gene>
    <name evidence="2" type="ORF">FOY51_00055</name>
</gene>
<organism evidence="2 3">
    <name type="scientific">Antrihabitans cavernicola</name>
    <dbReference type="NCBI Taxonomy" id="2495913"/>
    <lineage>
        <taxon>Bacteria</taxon>
        <taxon>Bacillati</taxon>
        <taxon>Actinomycetota</taxon>
        <taxon>Actinomycetes</taxon>
        <taxon>Mycobacteriales</taxon>
        <taxon>Nocardiaceae</taxon>
        <taxon>Antrihabitans</taxon>
    </lineage>
</organism>
<dbReference type="AlphaFoldDB" id="A0A5A7SIH5"/>
<dbReference type="EMBL" id="VLNY01000001">
    <property type="protein sequence ID" value="KAA0024403.1"/>
    <property type="molecule type" value="Genomic_DNA"/>
</dbReference>
<evidence type="ECO:0000313" key="3">
    <source>
        <dbReference type="Proteomes" id="UP000322244"/>
    </source>
</evidence>
<proteinExistence type="predicted"/>
<feature type="chain" id="PRO_5022699905" evidence="1">
    <location>
        <begin position="19"/>
        <end position="357"/>
    </location>
</feature>
<keyword evidence="3" id="KW-1185">Reference proteome</keyword>
<reference evidence="2 3" key="1">
    <citation type="submission" date="2019-07" db="EMBL/GenBank/DDBJ databases">
        <title>Rhodococcus cavernicolus sp. nov., isolated from a cave.</title>
        <authorList>
            <person name="Lee S.D."/>
        </authorList>
    </citation>
    <scope>NUCLEOTIDE SEQUENCE [LARGE SCALE GENOMIC DNA]</scope>
    <source>
        <strain evidence="2 3">C1-24</strain>
    </source>
</reference>
<dbReference type="Proteomes" id="UP000322244">
    <property type="component" value="Unassembled WGS sequence"/>
</dbReference>
<dbReference type="RefSeq" id="WP_149428179.1">
    <property type="nucleotide sequence ID" value="NZ_VLNY01000001.1"/>
</dbReference>
<dbReference type="InterPro" id="IPR011048">
    <property type="entry name" value="Haem_d1_sf"/>
</dbReference>
<dbReference type="PANTHER" id="PTHR47197">
    <property type="entry name" value="PROTEIN NIRF"/>
    <property type="match status" value="1"/>
</dbReference>
<keyword evidence="1" id="KW-0732">Signal</keyword>
<dbReference type="Gene3D" id="2.130.10.10">
    <property type="entry name" value="YVTN repeat-like/Quinoprotein amine dehydrogenase"/>
    <property type="match status" value="2"/>
</dbReference>
<name>A0A5A7SIH5_9NOCA</name>
<dbReference type="InterPro" id="IPR015943">
    <property type="entry name" value="WD40/YVTN_repeat-like_dom_sf"/>
</dbReference>
<dbReference type="InterPro" id="IPR051200">
    <property type="entry name" value="Host-pathogen_enzymatic-act"/>
</dbReference>
<evidence type="ECO:0000313" key="2">
    <source>
        <dbReference type="EMBL" id="KAA0024403.1"/>
    </source>
</evidence>
<accession>A0A5A7SIH5</accession>